<evidence type="ECO:0000313" key="10">
    <source>
        <dbReference type="Proteomes" id="UP001566204"/>
    </source>
</evidence>
<dbReference type="RefSeq" id="WP_051606523.1">
    <property type="nucleotide sequence ID" value="NZ_JBEOQA010000001.1"/>
</dbReference>
<feature type="transmembrane region" description="Helical" evidence="5">
    <location>
        <begin position="229"/>
        <end position="251"/>
    </location>
</feature>
<evidence type="ECO:0000259" key="6">
    <source>
        <dbReference type="PROSITE" id="PS50850"/>
    </source>
</evidence>
<name>A0A4U9U3Z5_9SPHI</name>
<dbReference type="Pfam" id="PF07690">
    <property type="entry name" value="MFS_1"/>
    <property type="match status" value="1"/>
</dbReference>
<dbReference type="InterPro" id="IPR011701">
    <property type="entry name" value="MFS"/>
</dbReference>
<protein>
    <submittedName>
        <fullName evidence="8">Fosmidomycin resistance protein</fullName>
    </submittedName>
    <submittedName>
        <fullName evidence="7">MFS transporter</fullName>
    </submittedName>
</protein>
<evidence type="ECO:0000256" key="4">
    <source>
        <dbReference type="ARBA" id="ARBA00023136"/>
    </source>
</evidence>
<organism evidence="8 9">
    <name type="scientific">Sphingobacterium thalpophilum</name>
    <dbReference type="NCBI Taxonomy" id="259"/>
    <lineage>
        <taxon>Bacteria</taxon>
        <taxon>Pseudomonadati</taxon>
        <taxon>Bacteroidota</taxon>
        <taxon>Sphingobacteriia</taxon>
        <taxon>Sphingobacteriales</taxon>
        <taxon>Sphingobacteriaceae</taxon>
        <taxon>Sphingobacterium</taxon>
    </lineage>
</organism>
<dbReference type="PANTHER" id="PTHR43129">
    <property type="entry name" value="FOSMIDOMYCIN RESISTANCE PROTEIN"/>
    <property type="match status" value="1"/>
</dbReference>
<keyword evidence="3 5" id="KW-1133">Transmembrane helix</keyword>
<dbReference type="EMBL" id="LR590484">
    <property type="protein sequence ID" value="VTR27580.1"/>
    <property type="molecule type" value="Genomic_DNA"/>
</dbReference>
<sequence length="412" mass="44671">MTSLKKDALDRKINPFNQGNGTAYPILFMLSCCHLFNDTIQSLIPAIHPVVKESFQLNFSQIGLIVFVFQLSSSIMQPLIGFITDRKPYPYLFPVSMLFSLLGLVTLALASSYGWLLMAVVTVGAGSAIFHPVASRIAYVASGAKRGFAQSLFQLGGNVGTAMGPILAAVLIAPYGKKNVLWLLPVALLAMGILYRIASWYKPKSRTAPTEDKNGSQYTEMVESWGKRIVVPLAILLLLIFSKYFYSASLSSYYTFYLMDKFALSVRESQVYLFVYLLAVAVGTMIGGVLADRIGRKNVILFSIFGASPFTLVLPHSNLICSVILTVIIGLIIASAFSAVVVYAQELLPGNVGMVSGLFFGLSFGMAGIGSAVLGKIADSSGIDLVYRICAFLPLIGVVAVFLPDRRVEKVF</sequence>
<feature type="transmembrane region" description="Helical" evidence="5">
    <location>
        <begin position="115"/>
        <end position="134"/>
    </location>
</feature>
<keyword evidence="4 5" id="KW-0472">Membrane</keyword>
<dbReference type="PANTHER" id="PTHR43129:SF1">
    <property type="entry name" value="FOSMIDOMYCIN RESISTANCE PROTEIN"/>
    <property type="match status" value="1"/>
</dbReference>
<dbReference type="PROSITE" id="PS00216">
    <property type="entry name" value="SUGAR_TRANSPORT_1"/>
    <property type="match status" value="1"/>
</dbReference>
<dbReference type="Proteomes" id="UP000308196">
    <property type="component" value="Chromosome"/>
</dbReference>
<proteinExistence type="predicted"/>
<dbReference type="KEGG" id="stha:NCTC11429_00008"/>
<evidence type="ECO:0000256" key="2">
    <source>
        <dbReference type="ARBA" id="ARBA00022692"/>
    </source>
</evidence>
<dbReference type="AlphaFoldDB" id="A0A4U9U3Z5"/>
<dbReference type="InterPro" id="IPR036259">
    <property type="entry name" value="MFS_trans_sf"/>
</dbReference>
<keyword evidence="10" id="KW-1185">Reference proteome</keyword>
<keyword evidence="2 5" id="KW-0812">Transmembrane</keyword>
<dbReference type="STRING" id="1123265.GCA_000686625_00623"/>
<dbReference type="InterPro" id="IPR020846">
    <property type="entry name" value="MFS_dom"/>
</dbReference>
<evidence type="ECO:0000313" key="8">
    <source>
        <dbReference type="EMBL" id="VTR27580.1"/>
    </source>
</evidence>
<reference evidence="8 9" key="1">
    <citation type="submission" date="2019-05" db="EMBL/GenBank/DDBJ databases">
        <authorList>
            <consortium name="Pathogen Informatics"/>
        </authorList>
    </citation>
    <scope>NUCLEOTIDE SEQUENCE [LARGE SCALE GENOMIC DNA]</scope>
    <source>
        <strain evidence="8 9">NCTC11429</strain>
    </source>
</reference>
<evidence type="ECO:0000256" key="3">
    <source>
        <dbReference type="ARBA" id="ARBA00022989"/>
    </source>
</evidence>
<dbReference type="GO" id="GO:0005886">
    <property type="term" value="C:plasma membrane"/>
    <property type="evidence" value="ECO:0007669"/>
    <property type="project" value="TreeGrafter"/>
</dbReference>
<evidence type="ECO:0000313" key="7">
    <source>
        <dbReference type="EMBL" id="MEZ0451679.1"/>
    </source>
</evidence>
<feature type="transmembrane region" description="Helical" evidence="5">
    <location>
        <begin position="271"/>
        <end position="291"/>
    </location>
</feature>
<evidence type="ECO:0000256" key="1">
    <source>
        <dbReference type="ARBA" id="ARBA00004141"/>
    </source>
</evidence>
<comment type="subcellular location">
    <subcellularLocation>
        <location evidence="1">Membrane</location>
        <topology evidence="1">Multi-pass membrane protein</topology>
    </subcellularLocation>
</comment>
<feature type="domain" description="Major facilitator superfamily (MFS) profile" evidence="6">
    <location>
        <begin position="26"/>
        <end position="409"/>
    </location>
</feature>
<feature type="transmembrane region" description="Helical" evidence="5">
    <location>
        <begin position="62"/>
        <end position="84"/>
    </location>
</feature>
<gene>
    <name evidence="8" type="primary">fsr_1</name>
    <name evidence="7" type="ORF">ABTW24_08745</name>
    <name evidence="8" type="ORF">NCTC11429_00008</name>
</gene>
<evidence type="ECO:0000256" key="5">
    <source>
        <dbReference type="SAM" id="Phobius"/>
    </source>
</evidence>
<feature type="transmembrane region" description="Helical" evidence="5">
    <location>
        <begin position="91"/>
        <end position="109"/>
    </location>
</feature>
<dbReference type="CDD" id="cd17478">
    <property type="entry name" value="MFS_FsR"/>
    <property type="match status" value="1"/>
</dbReference>
<dbReference type="PROSITE" id="PS51257">
    <property type="entry name" value="PROKAR_LIPOPROTEIN"/>
    <property type="match status" value="1"/>
</dbReference>
<dbReference type="GO" id="GO:0022857">
    <property type="term" value="F:transmembrane transporter activity"/>
    <property type="evidence" value="ECO:0007669"/>
    <property type="project" value="InterPro"/>
</dbReference>
<dbReference type="InterPro" id="IPR005829">
    <property type="entry name" value="Sugar_transporter_CS"/>
</dbReference>
<feature type="transmembrane region" description="Helical" evidence="5">
    <location>
        <begin position="351"/>
        <end position="373"/>
    </location>
</feature>
<feature type="transmembrane region" description="Helical" evidence="5">
    <location>
        <begin position="385"/>
        <end position="403"/>
    </location>
</feature>
<dbReference type="SUPFAM" id="SSF103473">
    <property type="entry name" value="MFS general substrate transporter"/>
    <property type="match status" value="1"/>
</dbReference>
<dbReference type="PROSITE" id="PS50850">
    <property type="entry name" value="MFS"/>
    <property type="match status" value="1"/>
</dbReference>
<dbReference type="Gene3D" id="1.20.1250.20">
    <property type="entry name" value="MFS general substrate transporter like domains"/>
    <property type="match status" value="2"/>
</dbReference>
<accession>A0A4U9U3Z5</accession>
<reference evidence="7 10" key="2">
    <citation type="submission" date="2024-06" db="EMBL/GenBank/DDBJ databases">
        <title>Soil Sphingobacterium thalpophilum.</title>
        <authorList>
            <person name="Yang J."/>
            <person name="Li J."/>
        </authorList>
    </citation>
    <scope>NUCLEOTIDE SEQUENCE [LARGE SCALE GENOMIC DNA]</scope>
    <source>
        <strain evidence="7 10">22g91tb</strain>
    </source>
</reference>
<dbReference type="GeneID" id="78460852"/>
<feature type="transmembrane region" description="Helical" evidence="5">
    <location>
        <begin position="155"/>
        <end position="174"/>
    </location>
</feature>
<dbReference type="Proteomes" id="UP001566204">
    <property type="component" value="Unassembled WGS sequence"/>
</dbReference>
<feature type="transmembrane region" description="Helical" evidence="5">
    <location>
        <begin position="180"/>
        <end position="198"/>
    </location>
</feature>
<dbReference type="EMBL" id="JBEOQB010000002">
    <property type="protein sequence ID" value="MEZ0451679.1"/>
    <property type="molecule type" value="Genomic_DNA"/>
</dbReference>
<evidence type="ECO:0000313" key="9">
    <source>
        <dbReference type="Proteomes" id="UP000308196"/>
    </source>
</evidence>
<feature type="transmembrane region" description="Helical" evidence="5">
    <location>
        <begin position="323"/>
        <end position="344"/>
    </location>
</feature>
<feature type="transmembrane region" description="Helical" evidence="5">
    <location>
        <begin position="298"/>
        <end position="317"/>
    </location>
</feature>